<feature type="transmembrane region" description="Helical" evidence="1">
    <location>
        <begin position="40"/>
        <end position="58"/>
    </location>
</feature>
<dbReference type="EMBL" id="JACATZ010000001">
    <property type="protein sequence ID" value="NWJ46807.1"/>
    <property type="molecule type" value="Genomic_DNA"/>
</dbReference>
<proteinExistence type="predicted"/>
<gene>
    <name evidence="2" type="ORF">HXX08_13100</name>
    <name evidence="3" type="ORF">OZ401_004725</name>
</gene>
<keyword evidence="1" id="KW-0812">Transmembrane</keyword>
<reference evidence="2 4" key="1">
    <citation type="submission" date="2020-06" db="EMBL/GenBank/DDBJ databases">
        <title>Anoxygenic phototrophic Chloroflexota member uses a Type I reaction center.</title>
        <authorList>
            <person name="Tsuji J.M."/>
            <person name="Shaw N.A."/>
            <person name="Nagashima S."/>
            <person name="Venkiteswaran J."/>
            <person name="Schiff S.L."/>
            <person name="Hanada S."/>
            <person name="Tank M."/>
            <person name="Neufeld J.D."/>
        </authorList>
    </citation>
    <scope>NUCLEOTIDE SEQUENCE [LARGE SCALE GENOMIC DNA]</scope>
    <source>
        <strain evidence="2">L227-S17</strain>
    </source>
</reference>
<feature type="transmembrane region" description="Helical" evidence="1">
    <location>
        <begin position="70"/>
        <end position="89"/>
    </location>
</feature>
<accession>A0A8T7M3Z3</accession>
<evidence type="ECO:0000313" key="4">
    <source>
        <dbReference type="Proteomes" id="UP000521676"/>
    </source>
</evidence>
<dbReference type="Proteomes" id="UP000521676">
    <property type="component" value="Unassembled WGS sequence"/>
</dbReference>
<evidence type="ECO:0000256" key="1">
    <source>
        <dbReference type="SAM" id="Phobius"/>
    </source>
</evidence>
<dbReference type="Proteomes" id="UP001431572">
    <property type="component" value="Plasmid unnamed1"/>
</dbReference>
<dbReference type="PANTHER" id="PTHR36832">
    <property type="entry name" value="SLR1174 PROTEIN-RELATED"/>
    <property type="match status" value="1"/>
</dbReference>
<name>A0A8T7M3Z3_9CHLR</name>
<dbReference type="InterPro" id="IPR010390">
    <property type="entry name" value="ABC-2_transporter-like"/>
</dbReference>
<organism evidence="2 4">
    <name type="scientific">Candidatus Chlorohelix allophototropha</name>
    <dbReference type="NCBI Taxonomy" id="3003348"/>
    <lineage>
        <taxon>Bacteria</taxon>
        <taxon>Bacillati</taxon>
        <taxon>Chloroflexota</taxon>
        <taxon>Chloroflexia</taxon>
        <taxon>Candidatus Chloroheliales</taxon>
        <taxon>Candidatus Chloroheliaceae</taxon>
        <taxon>Candidatus Chlorohelix</taxon>
    </lineage>
</organism>
<feature type="transmembrane region" description="Helical" evidence="1">
    <location>
        <begin position="157"/>
        <end position="184"/>
    </location>
</feature>
<dbReference type="PANTHER" id="PTHR36832:SF1">
    <property type="entry name" value="SLR1174 PROTEIN"/>
    <property type="match status" value="1"/>
</dbReference>
<feature type="transmembrane region" description="Helical" evidence="1">
    <location>
        <begin position="243"/>
        <end position="262"/>
    </location>
</feature>
<dbReference type="Pfam" id="PF06182">
    <property type="entry name" value="ABC2_membrane_6"/>
    <property type="match status" value="1"/>
</dbReference>
<dbReference type="AlphaFoldDB" id="A0A8T7M3Z3"/>
<evidence type="ECO:0000313" key="5">
    <source>
        <dbReference type="Proteomes" id="UP001431572"/>
    </source>
</evidence>
<keyword evidence="5" id="KW-1185">Reference proteome</keyword>
<evidence type="ECO:0000313" key="2">
    <source>
        <dbReference type="EMBL" id="NWJ46807.1"/>
    </source>
</evidence>
<protein>
    <submittedName>
        <fullName evidence="2">ABC-2 family transporter protein</fullName>
    </submittedName>
</protein>
<keyword evidence="3" id="KW-0614">Plasmid</keyword>
<keyword evidence="1" id="KW-1133">Transmembrane helix</keyword>
<dbReference type="EMBL" id="CP128401">
    <property type="protein sequence ID" value="WJW70208.1"/>
    <property type="molecule type" value="Genomic_DNA"/>
</dbReference>
<dbReference type="RefSeq" id="WP_341472085.1">
    <property type="nucleotide sequence ID" value="NZ_CP128401.1"/>
</dbReference>
<feature type="transmembrane region" description="Helical" evidence="1">
    <location>
        <begin position="190"/>
        <end position="212"/>
    </location>
</feature>
<reference evidence="3" key="2">
    <citation type="journal article" date="2024" name="Nature">
        <title>Anoxygenic phototroph of the Chloroflexota uses a type I reaction centre.</title>
        <authorList>
            <person name="Tsuji J.M."/>
            <person name="Shaw N.A."/>
            <person name="Nagashima S."/>
            <person name="Venkiteswaran J.J."/>
            <person name="Schiff S.L."/>
            <person name="Watanabe T."/>
            <person name="Fukui M."/>
            <person name="Hanada S."/>
            <person name="Tank M."/>
            <person name="Neufeld J.D."/>
        </authorList>
    </citation>
    <scope>NUCLEOTIDE SEQUENCE</scope>
    <source>
        <strain evidence="3">L227-S17</strain>
        <plasmid evidence="3 5">unnamed1</plasmid>
    </source>
</reference>
<feature type="transmembrane region" description="Helical" evidence="1">
    <location>
        <begin position="127"/>
        <end position="145"/>
    </location>
</feature>
<evidence type="ECO:0000313" key="3">
    <source>
        <dbReference type="EMBL" id="WJW70208.1"/>
    </source>
</evidence>
<geneLocation type="plasmid" evidence="3 5">
    <name>unnamed1</name>
</geneLocation>
<sequence length="278" mass="32116">MLVNKKIEPLTPGRWRFVFRRYWTLCKVAFQERMEYRWNVLFYSMLALLPVMVGIYLWTTIFNSRNDPQAVKYITTYYLVAGFLGWRIAQYQWTIMFEIREGRMATGLLRPMSYPAKTFWFEVGGRTWSTIITIPVFVLAAVFLGENFKLPENGWTWALVLLSFMLAYVLNFFITASLGLLTVWQNQPEGFFALYGFGSGALGGTMVPLALMPGGIGDILQWLPFAYIYSLPARIFLGISAEQLVQGLAVQVVWLVIAALFFKWMWRKAIQGFEVYEG</sequence>
<keyword evidence="1" id="KW-0472">Membrane</keyword>